<accession>A0A0A3IB46</accession>
<dbReference type="SUPFAM" id="SSF52402">
    <property type="entry name" value="Adenine nucleotide alpha hydrolases-like"/>
    <property type="match status" value="1"/>
</dbReference>
<comment type="similarity">
    <text evidence="1">Belongs to the universal stress protein A family.</text>
</comment>
<dbReference type="Gene3D" id="3.40.50.620">
    <property type="entry name" value="HUPs"/>
    <property type="match status" value="1"/>
</dbReference>
<sequence>MYQYILLAADGSENAIRAAKEAIKLASFTESSLIDLVYVVDFEKSKSDVLHAASPESLEIGRRRKIAPIEQLIKEAGITYKVTLLKGEPGPEIVRYANEANVDIVIIGSRGLNSLREMVLGSVSHKVMKRVKCPALIVK</sequence>
<evidence type="ECO:0000256" key="1">
    <source>
        <dbReference type="ARBA" id="ARBA00008791"/>
    </source>
</evidence>
<dbReference type="Pfam" id="PF00582">
    <property type="entry name" value="Usp"/>
    <property type="match status" value="1"/>
</dbReference>
<feature type="domain" description="UspA" evidence="2">
    <location>
        <begin position="1"/>
        <end position="139"/>
    </location>
</feature>
<dbReference type="InterPro" id="IPR014729">
    <property type="entry name" value="Rossmann-like_a/b/a_fold"/>
</dbReference>
<evidence type="ECO:0000259" key="2">
    <source>
        <dbReference type="Pfam" id="PF00582"/>
    </source>
</evidence>
<dbReference type="InterPro" id="IPR006016">
    <property type="entry name" value="UspA"/>
</dbReference>
<comment type="caution">
    <text evidence="3">The sequence shown here is derived from an EMBL/GenBank/DDBJ whole genome shotgun (WGS) entry which is preliminary data.</text>
</comment>
<evidence type="ECO:0000313" key="4">
    <source>
        <dbReference type="Proteomes" id="UP000030437"/>
    </source>
</evidence>
<dbReference type="Proteomes" id="UP000030437">
    <property type="component" value="Unassembled WGS sequence"/>
</dbReference>
<dbReference type="CDD" id="cd00293">
    <property type="entry name" value="USP-like"/>
    <property type="match status" value="1"/>
</dbReference>
<dbReference type="PANTHER" id="PTHR46268:SF6">
    <property type="entry name" value="UNIVERSAL STRESS PROTEIN UP12"/>
    <property type="match status" value="1"/>
</dbReference>
<evidence type="ECO:0000313" key="3">
    <source>
        <dbReference type="EMBL" id="KGR81939.1"/>
    </source>
</evidence>
<dbReference type="PANTHER" id="PTHR46268">
    <property type="entry name" value="STRESS RESPONSE PROTEIN NHAX"/>
    <property type="match status" value="1"/>
</dbReference>
<dbReference type="eggNOG" id="COG0589">
    <property type="taxonomic scope" value="Bacteria"/>
</dbReference>
<dbReference type="EMBL" id="JPVP01000060">
    <property type="protein sequence ID" value="KGR81939.1"/>
    <property type="molecule type" value="Genomic_DNA"/>
</dbReference>
<protein>
    <submittedName>
        <fullName evidence="3">Universal stress protein</fullName>
    </submittedName>
</protein>
<dbReference type="InterPro" id="IPR006015">
    <property type="entry name" value="Universal_stress_UspA"/>
</dbReference>
<dbReference type="AlphaFoldDB" id="A0A0A3IB46"/>
<proteinExistence type="inferred from homology"/>
<dbReference type="OrthoDB" id="9777884at2"/>
<name>A0A0A3IB46_9BACI</name>
<dbReference type="STRING" id="1220589.CD32_21795"/>
<dbReference type="RefSeq" id="WP_036159013.1">
    <property type="nucleotide sequence ID" value="NZ_AVCX01000001.1"/>
</dbReference>
<dbReference type="PRINTS" id="PR01438">
    <property type="entry name" value="UNVRSLSTRESS"/>
</dbReference>
<organism evidence="3 4">
    <name type="scientific">Lysinibacillus odysseyi 34hs-1 = NBRC 100172</name>
    <dbReference type="NCBI Taxonomy" id="1220589"/>
    <lineage>
        <taxon>Bacteria</taxon>
        <taxon>Bacillati</taxon>
        <taxon>Bacillota</taxon>
        <taxon>Bacilli</taxon>
        <taxon>Bacillales</taxon>
        <taxon>Bacillaceae</taxon>
        <taxon>Lysinibacillus</taxon>
    </lineage>
</organism>
<gene>
    <name evidence="3" type="ORF">CD32_21795</name>
</gene>
<reference evidence="3 4" key="1">
    <citation type="submission" date="2014-02" db="EMBL/GenBank/DDBJ databases">
        <title>Draft genome sequence of Lysinibacillus odysseyi NBRC 100172.</title>
        <authorList>
            <person name="Zhang F."/>
            <person name="Wang G."/>
            <person name="Zhang L."/>
        </authorList>
    </citation>
    <scope>NUCLEOTIDE SEQUENCE [LARGE SCALE GENOMIC DNA]</scope>
    <source>
        <strain evidence="3 4">NBRC 100172</strain>
    </source>
</reference>
<keyword evidence="4" id="KW-1185">Reference proteome</keyword>